<evidence type="ECO:0000313" key="2">
    <source>
        <dbReference type="EMBL" id="AAX24502.2"/>
    </source>
</evidence>
<name>Q5C772_SCHJA</name>
<reference evidence="2" key="1">
    <citation type="journal article" date="2006" name="PLoS Pathog.">
        <title>New perspectives on host-parasite interplay by comparative transcriptomic and proteomic analyses of Schistosoma japonicum.</title>
        <authorList>
            <person name="Liu F."/>
            <person name="Lu J."/>
            <person name="Hu W."/>
            <person name="Wang S.Y."/>
            <person name="Cui S.J."/>
            <person name="Chi M."/>
            <person name="Yan Q."/>
            <person name="Wang X.R."/>
            <person name="Song H.D."/>
            <person name="Xu X.N."/>
            <person name="Wang J.J."/>
            <person name="Zhang X.L."/>
            <person name="Zhang X."/>
            <person name="Wang Z.Q."/>
            <person name="Xue C.L."/>
            <person name="Brindley P.J."/>
            <person name="McManus D.P."/>
            <person name="Yang P.Y."/>
            <person name="Feng Z."/>
            <person name="Chen Z."/>
            <person name="Han Z.G."/>
        </authorList>
    </citation>
    <scope>NUCLEOTIDE SEQUENCE</scope>
</reference>
<dbReference type="EMBL" id="AY808613">
    <property type="protein sequence ID" value="AAX24502.2"/>
    <property type="molecule type" value="mRNA"/>
</dbReference>
<feature type="non-terminal residue" evidence="2">
    <location>
        <position position="1"/>
    </location>
</feature>
<dbReference type="AlphaFoldDB" id="Q5C772"/>
<accession>Q5C772</accession>
<organism evidence="2">
    <name type="scientific">Schistosoma japonicum</name>
    <name type="common">Blood fluke</name>
    <dbReference type="NCBI Taxonomy" id="6182"/>
    <lineage>
        <taxon>Eukaryota</taxon>
        <taxon>Metazoa</taxon>
        <taxon>Spiralia</taxon>
        <taxon>Lophotrochozoa</taxon>
        <taxon>Platyhelminthes</taxon>
        <taxon>Trematoda</taxon>
        <taxon>Digenea</taxon>
        <taxon>Strigeidida</taxon>
        <taxon>Schistosomatoidea</taxon>
        <taxon>Schistosomatidae</taxon>
        <taxon>Schistosoma</taxon>
    </lineage>
</organism>
<sequence length="160" mass="16995">GEVRGLFKFNLMESDDKEEVLLIELFVLLFASQIPKSSLDELSSSSPPSCSSSSSTKSKCGDSGTANRVITGSKLSTNPSDPSRTISPGSQRVTAHIRLFNSGLPFLYTAPSAPPVSRKSLAGGSVIISLSNLLCSFECVRNSSDDKPNDCVQPVISRIP</sequence>
<evidence type="ECO:0000256" key="1">
    <source>
        <dbReference type="SAM" id="MobiDB-lite"/>
    </source>
</evidence>
<feature type="region of interest" description="Disordered" evidence="1">
    <location>
        <begin position="38"/>
        <end position="90"/>
    </location>
</feature>
<feature type="compositionally biased region" description="Polar residues" evidence="1">
    <location>
        <begin position="66"/>
        <end position="90"/>
    </location>
</feature>
<proteinExistence type="evidence at transcript level"/>
<feature type="compositionally biased region" description="Low complexity" evidence="1">
    <location>
        <begin position="40"/>
        <end position="65"/>
    </location>
</feature>
<protein>
    <submittedName>
        <fullName evidence="2">SJCHGC07640 protein</fullName>
    </submittedName>
</protein>